<comment type="caution">
    <text evidence="4">The sequence shown here is derived from an EMBL/GenBank/DDBJ whole genome shotgun (WGS) entry which is preliminary data.</text>
</comment>
<dbReference type="PANTHER" id="PTHR48267:SF1">
    <property type="entry name" value="BILIRUBIN OXIDASE"/>
    <property type="match status" value="1"/>
</dbReference>
<dbReference type="Gene3D" id="2.60.40.420">
    <property type="entry name" value="Cupredoxins - blue copper proteins"/>
    <property type="match status" value="3"/>
</dbReference>
<organism evidence="4 5">
    <name type="scientific">Saccharopolyspora taberi</name>
    <dbReference type="NCBI Taxonomy" id="60895"/>
    <lineage>
        <taxon>Bacteria</taxon>
        <taxon>Bacillati</taxon>
        <taxon>Actinomycetota</taxon>
        <taxon>Actinomycetes</taxon>
        <taxon>Pseudonocardiales</taxon>
        <taxon>Pseudonocardiaceae</taxon>
        <taxon>Saccharopolyspora</taxon>
    </lineage>
</organism>
<dbReference type="InterPro" id="IPR006311">
    <property type="entry name" value="TAT_signal"/>
</dbReference>
<dbReference type="PANTHER" id="PTHR48267">
    <property type="entry name" value="CUPREDOXIN SUPERFAMILY PROTEIN"/>
    <property type="match status" value="1"/>
</dbReference>
<dbReference type="PROSITE" id="PS51318">
    <property type="entry name" value="TAT"/>
    <property type="match status" value="1"/>
</dbReference>
<comment type="similarity">
    <text evidence="1">Belongs to the multicopper oxidase family.</text>
</comment>
<evidence type="ECO:0000259" key="2">
    <source>
        <dbReference type="Pfam" id="PF07731"/>
    </source>
</evidence>
<protein>
    <submittedName>
        <fullName evidence="4">Multicopper oxidase family protein</fullName>
    </submittedName>
</protein>
<dbReference type="Pfam" id="PF07731">
    <property type="entry name" value="Cu-oxidase_2"/>
    <property type="match status" value="1"/>
</dbReference>
<dbReference type="RefSeq" id="WP_344679800.1">
    <property type="nucleotide sequence ID" value="NZ_BAAAUX010000012.1"/>
</dbReference>
<dbReference type="InterPro" id="IPR011707">
    <property type="entry name" value="Cu-oxidase-like_N"/>
</dbReference>
<dbReference type="Pfam" id="PF07732">
    <property type="entry name" value="Cu-oxidase_3"/>
    <property type="match status" value="1"/>
</dbReference>
<dbReference type="InterPro" id="IPR008972">
    <property type="entry name" value="Cupredoxin"/>
</dbReference>
<dbReference type="InterPro" id="IPR011706">
    <property type="entry name" value="Cu-oxidase_C"/>
</dbReference>
<evidence type="ECO:0000313" key="4">
    <source>
        <dbReference type="EMBL" id="GAA2789582.1"/>
    </source>
</evidence>
<evidence type="ECO:0000313" key="5">
    <source>
        <dbReference type="Proteomes" id="UP001500979"/>
    </source>
</evidence>
<dbReference type="SUPFAM" id="SSF49503">
    <property type="entry name" value="Cupredoxins"/>
    <property type="match status" value="3"/>
</dbReference>
<dbReference type="EMBL" id="BAAAUX010000012">
    <property type="protein sequence ID" value="GAA2789582.1"/>
    <property type="molecule type" value="Genomic_DNA"/>
</dbReference>
<feature type="domain" description="Plastocyanin-like" evidence="2">
    <location>
        <begin position="362"/>
        <end position="481"/>
    </location>
</feature>
<sequence length="486" mass="53430">MTSRRTFVKIAVSGAAVGAAAAAFPLRNLFSGPGNAAAAGAPAASVPFSQPMPIPPVLRPARSTLDTDFYELRMRYADVEIVPGVRSRVRTYGGVLPGPTVRAHRGRKVVVRQHNDLDLDAAVHLHGGHVAPEHDGHPMDVIAPGANREYHYDNDQRAASLWYHDHAHHSESENVYNGLHGSYLISDPLEAALGLPGGQYDVPLQIRDARVEADGKLTYTRAEQRPHMLVNGKERPYFRVEARRYRLRLFNVSIDRPMLLRLSDGAEFTQIATDGGLLAEPVRLSEILMSAGERAEVVIDFGRYRAGSSVALRNAMALPGENQDFLRFDVVPAAGRDTSAVPPKLAELEPLPPATAERSFVLDMNKEQGTFLINGLLYDPHRVDVRTELGATEVWSVTNPNGHGEHPNFLGTHNFHTHLTHFRVLDRNGAPPAPYEQGWKDTVEIGPGETVRIAMSWGPHPGRYVYHCHRLPHSANAQMGTIEIVG</sequence>
<proteinExistence type="inferred from homology"/>
<feature type="domain" description="Plastocyanin-like" evidence="3">
    <location>
        <begin position="75"/>
        <end position="188"/>
    </location>
</feature>
<name>A0ABN3VCI1_9PSEU</name>
<reference evidence="4 5" key="1">
    <citation type="journal article" date="2019" name="Int. J. Syst. Evol. Microbiol.">
        <title>The Global Catalogue of Microorganisms (GCM) 10K type strain sequencing project: providing services to taxonomists for standard genome sequencing and annotation.</title>
        <authorList>
            <consortium name="The Broad Institute Genomics Platform"/>
            <consortium name="The Broad Institute Genome Sequencing Center for Infectious Disease"/>
            <person name="Wu L."/>
            <person name="Ma J."/>
        </authorList>
    </citation>
    <scope>NUCLEOTIDE SEQUENCE [LARGE SCALE GENOMIC DNA]</scope>
    <source>
        <strain evidence="4 5">JCM 9383</strain>
    </source>
</reference>
<evidence type="ECO:0000256" key="1">
    <source>
        <dbReference type="ARBA" id="ARBA00010609"/>
    </source>
</evidence>
<dbReference type="Proteomes" id="UP001500979">
    <property type="component" value="Unassembled WGS sequence"/>
</dbReference>
<keyword evidence="5" id="KW-1185">Reference proteome</keyword>
<accession>A0ABN3VCI1</accession>
<dbReference type="InterPro" id="IPR045087">
    <property type="entry name" value="Cu-oxidase_fam"/>
</dbReference>
<evidence type="ECO:0000259" key="3">
    <source>
        <dbReference type="Pfam" id="PF07732"/>
    </source>
</evidence>
<gene>
    <name evidence="4" type="ORF">GCM10010470_25220</name>
</gene>